<keyword evidence="4" id="KW-0378">Hydrolase</keyword>
<dbReference type="GO" id="GO:0016787">
    <property type="term" value="F:hydrolase activity"/>
    <property type="evidence" value="ECO:0007669"/>
    <property type="project" value="UniProtKB-KW"/>
</dbReference>
<keyword evidence="3" id="KW-0255">Endonuclease</keyword>
<sequence length="121" mass="13319">MVQISDLISRMQSDWPTLACPSNDGTCSESILDEHNYFETAFNLKKKVIQPGGGFYSLDSINEAISDVTRFTPGIECNVDASGNSQLYQICHCVDKSGSNFIECSVFPTSRCGSKIEFPSF</sequence>
<keyword evidence="5" id="KW-0456">Lyase</keyword>
<dbReference type="AlphaFoldDB" id="A0A9Q0L1A0"/>
<keyword evidence="8" id="KW-1185">Reference proteome</keyword>
<organism evidence="7 8">
    <name type="scientific">Protea cynaroides</name>
    <dbReference type="NCBI Taxonomy" id="273540"/>
    <lineage>
        <taxon>Eukaryota</taxon>
        <taxon>Viridiplantae</taxon>
        <taxon>Streptophyta</taxon>
        <taxon>Embryophyta</taxon>
        <taxon>Tracheophyta</taxon>
        <taxon>Spermatophyta</taxon>
        <taxon>Magnoliopsida</taxon>
        <taxon>Proteales</taxon>
        <taxon>Proteaceae</taxon>
        <taxon>Protea</taxon>
    </lineage>
</organism>
<gene>
    <name evidence="7" type="ORF">NE237_031316</name>
</gene>
<evidence type="ECO:0000256" key="6">
    <source>
        <dbReference type="RuleBase" id="RU004328"/>
    </source>
</evidence>
<evidence type="ECO:0000256" key="3">
    <source>
        <dbReference type="ARBA" id="ARBA00022759"/>
    </source>
</evidence>
<dbReference type="PANTHER" id="PTHR11240:SF75">
    <property type="entry name" value="RIBONUCLEASE 3"/>
    <property type="match status" value="1"/>
</dbReference>
<dbReference type="Pfam" id="PF00445">
    <property type="entry name" value="Ribonuclease_T2"/>
    <property type="match status" value="1"/>
</dbReference>
<comment type="similarity">
    <text evidence="1 6">Belongs to the RNase T2 family.</text>
</comment>
<dbReference type="PANTHER" id="PTHR11240">
    <property type="entry name" value="RIBONUCLEASE T2"/>
    <property type="match status" value="1"/>
</dbReference>
<protein>
    <submittedName>
        <fullName evidence="7">Uncharacterized protein</fullName>
    </submittedName>
</protein>
<dbReference type="GO" id="GO:0005576">
    <property type="term" value="C:extracellular region"/>
    <property type="evidence" value="ECO:0007669"/>
    <property type="project" value="TreeGrafter"/>
</dbReference>
<proteinExistence type="inferred from homology"/>
<dbReference type="GO" id="GO:0006401">
    <property type="term" value="P:RNA catabolic process"/>
    <property type="evidence" value="ECO:0007669"/>
    <property type="project" value="TreeGrafter"/>
</dbReference>
<dbReference type="SUPFAM" id="SSF55895">
    <property type="entry name" value="Ribonuclease Rh-like"/>
    <property type="match status" value="1"/>
</dbReference>
<evidence type="ECO:0000256" key="5">
    <source>
        <dbReference type="ARBA" id="ARBA00023239"/>
    </source>
</evidence>
<dbReference type="EMBL" id="JAMYWD010000001">
    <property type="protein sequence ID" value="KAJ4980479.1"/>
    <property type="molecule type" value="Genomic_DNA"/>
</dbReference>
<reference evidence="7" key="1">
    <citation type="journal article" date="2023" name="Plant J.">
        <title>The genome of the king protea, Protea cynaroides.</title>
        <authorList>
            <person name="Chang J."/>
            <person name="Duong T.A."/>
            <person name="Schoeman C."/>
            <person name="Ma X."/>
            <person name="Roodt D."/>
            <person name="Barker N."/>
            <person name="Li Z."/>
            <person name="Van de Peer Y."/>
            <person name="Mizrachi E."/>
        </authorList>
    </citation>
    <scope>NUCLEOTIDE SEQUENCE</scope>
    <source>
        <tissue evidence="7">Young leaves</tissue>
    </source>
</reference>
<dbReference type="InterPro" id="IPR036430">
    <property type="entry name" value="RNase_T2-like_sf"/>
</dbReference>
<keyword evidence="2" id="KW-0540">Nuclease</keyword>
<evidence type="ECO:0000313" key="8">
    <source>
        <dbReference type="Proteomes" id="UP001141806"/>
    </source>
</evidence>
<dbReference type="Gene3D" id="3.90.730.10">
    <property type="entry name" value="Ribonuclease T2-like"/>
    <property type="match status" value="1"/>
</dbReference>
<accession>A0A9Q0L1A0</accession>
<dbReference type="InterPro" id="IPR001568">
    <property type="entry name" value="RNase_T2-like"/>
</dbReference>
<dbReference type="GO" id="GO:0033897">
    <property type="term" value="F:ribonuclease T2 activity"/>
    <property type="evidence" value="ECO:0007669"/>
    <property type="project" value="InterPro"/>
</dbReference>
<evidence type="ECO:0000256" key="4">
    <source>
        <dbReference type="ARBA" id="ARBA00022801"/>
    </source>
</evidence>
<evidence type="ECO:0000313" key="7">
    <source>
        <dbReference type="EMBL" id="KAJ4980479.1"/>
    </source>
</evidence>
<evidence type="ECO:0000256" key="1">
    <source>
        <dbReference type="ARBA" id="ARBA00007469"/>
    </source>
</evidence>
<dbReference type="GO" id="GO:0003723">
    <property type="term" value="F:RNA binding"/>
    <property type="evidence" value="ECO:0007669"/>
    <property type="project" value="InterPro"/>
</dbReference>
<evidence type="ECO:0000256" key="2">
    <source>
        <dbReference type="ARBA" id="ARBA00022722"/>
    </source>
</evidence>
<name>A0A9Q0L1A0_9MAGN</name>
<dbReference type="OrthoDB" id="435754at2759"/>
<dbReference type="Proteomes" id="UP001141806">
    <property type="component" value="Unassembled WGS sequence"/>
</dbReference>
<comment type="caution">
    <text evidence="7">The sequence shown here is derived from an EMBL/GenBank/DDBJ whole genome shotgun (WGS) entry which is preliminary data.</text>
</comment>